<evidence type="ECO:0000313" key="2">
    <source>
        <dbReference type="EMBL" id="MWL44371.1"/>
    </source>
</evidence>
<dbReference type="GO" id="GO:0004519">
    <property type="term" value="F:endonuclease activity"/>
    <property type="evidence" value="ECO:0007669"/>
    <property type="project" value="UniProtKB-KW"/>
</dbReference>
<keyword evidence="2" id="KW-0540">Nuclease</keyword>
<dbReference type="InterPro" id="IPR044925">
    <property type="entry name" value="His-Me_finger_sf"/>
</dbReference>
<reference evidence="2 3" key="1">
    <citation type="submission" date="2019-12" db="EMBL/GenBank/DDBJ databases">
        <title>Enteriobacteria Tanzani isolates_10432.</title>
        <authorList>
            <person name="Subbiah M."/>
            <person name="Call D."/>
        </authorList>
    </citation>
    <scope>NUCLEOTIDE SEQUENCE [LARGE SCALE GENOMIC DNA]</scope>
    <source>
        <strain evidence="2 3">10432wF6</strain>
    </source>
</reference>
<dbReference type="Gene3D" id="3.90.75.20">
    <property type="match status" value="1"/>
</dbReference>
<dbReference type="AlphaFoldDB" id="A0A6L6ZPY2"/>
<dbReference type="RefSeq" id="WP_160445369.1">
    <property type="nucleotide sequence ID" value="NZ_WTMY01000009.1"/>
</dbReference>
<gene>
    <name evidence="2" type="ORF">GQM04_02220</name>
</gene>
<keyword evidence="2" id="KW-0378">Hydrolase</keyword>
<dbReference type="SMART" id="SM00507">
    <property type="entry name" value="HNHc"/>
    <property type="match status" value="1"/>
</dbReference>
<dbReference type="SUPFAM" id="SSF54171">
    <property type="entry name" value="DNA-binding domain"/>
    <property type="match status" value="1"/>
</dbReference>
<sequence>MVNDAYAPELLFSLFLYDPVTGRLRHKANRRRVKAGSCADSTRRADGYRQVALRLDGKQYQLKAHRVAWILAHGAIPDGLQVDHINGIRDDNRLCNLRLVTQRENDQNRRKARGYSWNKDCSKWEAYIRVDGVRHHLGLFTTEAAARAAYLKAKARYHPSTPADLLQAA</sequence>
<dbReference type="InterPro" id="IPR036955">
    <property type="entry name" value="AP2/ERF_dom_sf"/>
</dbReference>
<dbReference type="GO" id="GO:0003677">
    <property type="term" value="F:DNA binding"/>
    <property type="evidence" value="ECO:0007669"/>
    <property type="project" value="InterPro"/>
</dbReference>
<protein>
    <submittedName>
        <fullName evidence="2">HNH endonuclease</fullName>
    </submittedName>
</protein>
<comment type="caution">
    <text evidence="2">The sequence shown here is derived from an EMBL/GenBank/DDBJ whole genome shotgun (WGS) entry which is preliminary data.</text>
</comment>
<dbReference type="Proteomes" id="UP000487258">
    <property type="component" value="Unassembled WGS sequence"/>
</dbReference>
<organism evidence="2 3">
    <name type="scientific">Escherichia coli</name>
    <dbReference type="NCBI Taxonomy" id="562"/>
    <lineage>
        <taxon>Bacteria</taxon>
        <taxon>Pseudomonadati</taxon>
        <taxon>Pseudomonadota</taxon>
        <taxon>Gammaproteobacteria</taxon>
        <taxon>Enterobacterales</taxon>
        <taxon>Enterobacteriaceae</taxon>
        <taxon>Escherichia</taxon>
    </lineage>
</organism>
<dbReference type="GO" id="GO:0003700">
    <property type="term" value="F:DNA-binding transcription factor activity"/>
    <property type="evidence" value="ECO:0007669"/>
    <property type="project" value="InterPro"/>
</dbReference>
<dbReference type="InterPro" id="IPR003615">
    <property type="entry name" value="HNH_nuc"/>
</dbReference>
<feature type="domain" description="HNH nuclease" evidence="1">
    <location>
        <begin position="58"/>
        <end position="106"/>
    </location>
</feature>
<keyword evidence="2" id="KW-0255">Endonuclease</keyword>
<dbReference type="EMBL" id="WTMY01000009">
    <property type="protein sequence ID" value="MWL44371.1"/>
    <property type="molecule type" value="Genomic_DNA"/>
</dbReference>
<name>A0A6L6ZPY2_ECOLX</name>
<evidence type="ECO:0000259" key="1">
    <source>
        <dbReference type="SMART" id="SM00507"/>
    </source>
</evidence>
<dbReference type="SUPFAM" id="SSF54060">
    <property type="entry name" value="His-Me finger endonucleases"/>
    <property type="match status" value="1"/>
</dbReference>
<dbReference type="Gene3D" id="3.30.730.10">
    <property type="entry name" value="AP2/ERF domain"/>
    <property type="match status" value="1"/>
</dbReference>
<accession>A0A6L6ZPY2</accession>
<dbReference type="InterPro" id="IPR016177">
    <property type="entry name" value="DNA-bd_dom_sf"/>
</dbReference>
<proteinExistence type="predicted"/>
<evidence type="ECO:0000313" key="3">
    <source>
        <dbReference type="Proteomes" id="UP000487258"/>
    </source>
</evidence>
<dbReference type="Pfam" id="PF13392">
    <property type="entry name" value="HNH_3"/>
    <property type="match status" value="1"/>
</dbReference>